<accession>A0A8S5THF5</accession>
<proteinExistence type="predicted"/>
<sequence length="37" mass="4516">MNVSYSYFMHLRKKNKEGGKGPSLFFYIINFIHYKEK</sequence>
<protein>
    <submittedName>
        <fullName evidence="1">Uncharacterized protein</fullName>
    </submittedName>
</protein>
<dbReference type="EMBL" id="BK032823">
    <property type="protein sequence ID" value="DAF62423.1"/>
    <property type="molecule type" value="Genomic_DNA"/>
</dbReference>
<evidence type="ECO:0000313" key="1">
    <source>
        <dbReference type="EMBL" id="DAF62423.1"/>
    </source>
</evidence>
<organism evidence="1">
    <name type="scientific">Myoviridae sp. ctIty1</name>
    <dbReference type="NCBI Taxonomy" id="2827673"/>
    <lineage>
        <taxon>Viruses</taxon>
        <taxon>Duplodnaviria</taxon>
        <taxon>Heunggongvirae</taxon>
        <taxon>Uroviricota</taxon>
        <taxon>Caudoviricetes</taxon>
    </lineage>
</organism>
<reference evidence="1" key="1">
    <citation type="journal article" date="2021" name="Proc. Natl. Acad. Sci. U.S.A.">
        <title>A Catalog of Tens of Thousands of Viruses from Human Metagenomes Reveals Hidden Associations with Chronic Diseases.</title>
        <authorList>
            <person name="Tisza M.J."/>
            <person name="Buck C.B."/>
        </authorList>
    </citation>
    <scope>NUCLEOTIDE SEQUENCE</scope>
    <source>
        <strain evidence="1">CtIty1</strain>
    </source>
</reference>
<name>A0A8S5THF5_9CAUD</name>